<sequence>MYLMSGMRNEERCAEGLRLLGVDVLFSCSEARCADGFGTIMDYRCVLLDRGSEAYYWAFDFGLLQRVWRWEDLSQDEVEALALGDDLFDVEP</sequence>
<reference evidence="1 2" key="1">
    <citation type="submission" date="2014-02" db="EMBL/GenBank/DDBJ databases">
        <title>The small core and large imbalanced accessory genome model reveals a collaborative survival strategy of Sorangium cellulosum strains in nature.</title>
        <authorList>
            <person name="Han K."/>
            <person name="Peng R."/>
            <person name="Blom J."/>
            <person name="Li Y.-Z."/>
        </authorList>
    </citation>
    <scope>NUCLEOTIDE SEQUENCE [LARGE SCALE GENOMIC DNA]</scope>
    <source>
        <strain evidence="1 2">So0149</strain>
    </source>
</reference>
<protein>
    <submittedName>
        <fullName evidence="1">Uncharacterized protein</fullName>
    </submittedName>
</protein>
<gene>
    <name evidence="1" type="ORF">BE18_18760</name>
</gene>
<evidence type="ECO:0000313" key="1">
    <source>
        <dbReference type="EMBL" id="KYF76441.1"/>
    </source>
</evidence>
<accession>A0A150R8B2</accession>
<name>A0A150R8B2_SORCE</name>
<organism evidence="1 2">
    <name type="scientific">Sorangium cellulosum</name>
    <name type="common">Polyangium cellulosum</name>
    <dbReference type="NCBI Taxonomy" id="56"/>
    <lineage>
        <taxon>Bacteria</taxon>
        <taxon>Pseudomonadati</taxon>
        <taxon>Myxococcota</taxon>
        <taxon>Polyangia</taxon>
        <taxon>Polyangiales</taxon>
        <taxon>Polyangiaceae</taxon>
        <taxon>Sorangium</taxon>
    </lineage>
</organism>
<comment type="caution">
    <text evidence="1">The sequence shown here is derived from an EMBL/GenBank/DDBJ whole genome shotgun (WGS) entry which is preliminary data.</text>
</comment>
<proteinExistence type="predicted"/>
<evidence type="ECO:0000313" key="2">
    <source>
        <dbReference type="Proteomes" id="UP000075515"/>
    </source>
</evidence>
<dbReference type="Proteomes" id="UP000075515">
    <property type="component" value="Unassembled WGS sequence"/>
</dbReference>
<dbReference type="AlphaFoldDB" id="A0A150R8B2"/>
<dbReference type="EMBL" id="JEMC01004030">
    <property type="protein sequence ID" value="KYF76441.1"/>
    <property type="molecule type" value="Genomic_DNA"/>
</dbReference>